<name>A0AA48I0Z7_9TREE</name>
<protein>
    <recommendedName>
        <fullName evidence="1">F-box domain-containing protein</fullName>
    </recommendedName>
</protein>
<dbReference type="PROSITE" id="PS50181">
    <property type="entry name" value="FBOX"/>
    <property type="match status" value="1"/>
</dbReference>
<dbReference type="EMBL" id="AP028213">
    <property type="protein sequence ID" value="BEI89214.1"/>
    <property type="molecule type" value="Genomic_DNA"/>
</dbReference>
<dbReference type="GeneID" id="85493085"/>
<keyword evidence="3" id="KW-1185">Reference proteome</keyword>
<evidence type="ECO:0000259" key="1">
    <source>
        <dbReference type="PROSITE" id="PS50181"/>
    </source>
</evidence>
<organism evidence="2 3">
    <name type="scientific">Cutaneotrichosporon cavernicola</name>
    <dbReference type="NCBI Taxonomy" id="279322"/>
    <lineage>
        <taxon>Eukaryota</taxon>
        <taxon>Fungi</taxon>
        <taxon>Dikarya</taxon>
        <taxon>Basidiomycota</taxon>
        <taxon>Agaricomycotina</taxon>
        <taxon>Tremellomycetes</taxon>
        <taxon>Trichosporonales</taxon>
        <taxon>Trichosporonaceae</taxon>
        <taxon>Cutaneotrichosporon</taxon>
    </lineage>
</organism>
<dbReference type="InterPro" id="IPR036047">
    <property type="entry name" value="F-box-like_dom_sf"/>
</dbReference>
<dbReference type="SMART" id="SM00256">
    <property type="entry name" value="FBOX"/>
    <property type="match status" value="1"/>
</dbReference>
<reference evidence="2" key="1">
    <citation type="journal article" date="2023" name="BMC Genomics">
        <title>Chromosome-level genome assemblies of Cutaneotrichosporon spp. (Trichosporonales, Basidiomycota) reveal imbalanced evolution between nucleotide sequences and chromosome synteny.</title>
        <authorList>
            <person name="Kobayashi Y."/>
            <person name="Kayamori A."/>
            <person name="Aoki K."/>
            <person name="Shiwa Y."/>
            <person name="Matsutani M."/>
            <person name="Fujita N."/>
            <person name="Sugita T."/>
            <person name="Iwasaki W."/>
            <person name="Tanaka N."/>
            <person name="Takashima M."/>
        </authorList>
    </citation>
    <scope>NUCLEOTIDE SEQUENCE</scope>
    <source>
        <strain evidence="2">HIS019</strain>
    </source>
</reference>
<dbReference type="Pfam" id="PF12937">
    <property type="entry name" value="F-box-like"/>
    <property type="match status" value="1"/>
</dbReference>
<dbReference type="Proteomes" id="UP001233271">
    <property type="component" value="Chromosome 2"/>
</dbReference>
<proteinExistence type="predicted"/>
<dbReference type="SUPFAM" id="SSF81383">
    <property type="entry name" value="F-box domain"/>
    <property type="match status" value="1"/>
</dbReference>
<dbReference type="AlphaFoldDB" id="A0AA48I0Z7"/>
<evidence type="ECO:0000313" key="2">
    <source>
        <dbReference type="EMBL" id="BEI89214.1"/>
    </source>
</evidence>
<dbReference type="KEGG" id="ccac:CcaHIS019_0205760"/>
<gene>
    <name evidence="2" type="ORF">CcaverHIS019_0205760</name>
</gene>
<feature type="domain" description="F-box" evidence="1">
    <location>
        <begin position="1"/>
        <end position="47"/>
    </location>
</feature>
<sequence>MDPIATLGEDVFLLILEHLAPADVIQVDSVSHSWRDFVREHDVWHRICRRDGIDVREHRHAHAERVALWRGEDYAGELVGEASPADCRRAYLDHGRLAKDWEMRFGYETLVKAPGFKIRSIYMDHGEDFIYALTEMSMTSDEECLLVLNKYTGHLLQRIPGMTPSPNISVGAGYVAVSQHTRDSPRDRRREYSPLGTVTVFRTATAAVRTTTVWHNRGPLEFAFHLSDEGVRCSDVMAVKLVRGQGLLVTANKTDAHLIDLDLGKRSSISLEHLDTIESPFLDEGDLRGREPKVWSVNITDDHLFVVTQYQVHIFTHSGEKLATFPDPCADYLSSHAGLAYAVKPRYPYGVDSLRFPGEPKWRPPGFEVAETLEWDMIGFHPNSQTDWDDYDWDESDYWYLQEGFQFEGMNAWLQDVSFTMNDLVIRGRQGAIFIVRDYCRVLRDVCDIEEAQERTAYIGQHTIVIGFHETNDVVACYGNRIALHAAHSVVFVLDTTQLPSMPWNGSEDMKVSATVFVFEDSSLEMIQDESSVVMDARGLYLADWDKGMPDATISYEDMNKMYRDYESWPFTIRPNCMDLPPNCRLAPPTVREGTGGSG</sequence>
<dbReference type="InterPro" id="IPR001810">
    <property type="entry name" value="F-box_dom"/>
</dbReference>
<dbReference type="RefSeq" id="XP_060454480.1">
    <property type="nucleotide sequence ID" value="XM_060597603.1"/>
</dbReference>
<evidence type="ECO:0000313" key="3">
    <source>
        <dbReference type="Proteomes" id="UP001233271"/>
    </source>
</evidence>
<accession>A0AA48I0Z7</accession>
<dbReference type="Gene3D" id="1.20.1280.50">
    <property type="match status" value="1"/>
</dbReference>